<evidence type="ECO:0000256" key="8">
    <source>
        <dbReference type="ARBA" id="ARBA00075811"/>
    </source>
</evidence>
<evidence type="ECO:0000256" key="1">
    <source>
        <dbReference type="ARBA" id="ARBA00004245"/>
    </source>
</evidence>
<dbReference type="InterPro" id="IPR036241">
    <property type="entry name" value="NSFL1C_SEP_dom_sf"/>
</dbReference>
<organism evidence="11 12">
    <name type="scientific">Myripristis murdjan</name>
    <name type="common">pinecone soldierfish</name>
    <dbReference type="NCBI Taxonomy" id="586833"/>
    <lineage>
        <taxon>Eukaryota</taxon>
        <taxon>Metazoa</taxon>
        <taxon>Chordata</taxon>
        <taxon>Craniata</taxon>
        <taxon>Vertebrata</taxon>
        <taxon>Euteleostomi</taxon>
        <taxon>Actinopterygii</taxon>
        <taxon>Neopterygii</taxon>
        <taxon>Teleostei</taxon>
        <taxon>Neoteleostei</taxon>
        <taxon>Acanthomorphata</taxon>
        <taxon>Holocentriformes</taxon>
        <taxon>Holocentridae</taxon>
        <taxon>Myripristis</taxon>
    </lineage>
</organism>
<dbReference type="GO" id="GO:0005856">
    <property type="term" value="C:cytoskeleton"/>
    <property type="evidence" value="ECO:0007669"/>
    <property type="project" value="UniProtKB-SubCell"/>
</dbReference>
<sequence length="324" mass="36266">MERFLSDYGMIWVGDGKNCDAAEGEDAEHMQAQGSSRGLRQPGSSVVRNFHMNFDLVLQNIRELNILAGEGESFVQATARGAKLAKKDPVQLTLYRNGIVMFEGPFRSYQEHSTQQCMQDLMDRYFPSELQERFPDGVPFEVHDRRDEEFIVRQPWAVFSGRGRIVDEAAEKEKSSHAASSEIPGKKLSLDQFLNRLPKVVVKGGQMIDIRESVKAVLQGSSDAQSTNSVTFVDTSALQTMKERVKMCDSDQAASVHDVTTLKVKSEDGTHSFIVKMHVSETIGQLRQYLDTHRGDSVSGYDIISVHPQRCCYSDDMQTLVSCG</sequence>
<evidence type="ECO:0000313" key="12">
    <source>
        <dbReference type="Proteomes" id="UP000472263"/>
    </source>
</evidence>
<dbReference type="PANTHER" id="PTHR23333">
    <property type="entry name" value="UBX DOMAIN CONTAINING PROTEIN"/>
    <property type="match status" value="1"/>
</dbReference>
<dbReference type="FunFam" id="3.30.420.210:FF:000003">
    <property type="entry name" value="UBX domain protein 11"/>
    <property type="match status" value="1"/>
</dbReference>
<evidence type="ECO:0000259" key="10">
    <source>
        <dbReference type="PROSITE" id="PS51399"/>
    </source>
</evidence>
<dbReference type="InParanoid" id="A0A667YGZ2"/>
<comment type="subcellular location">
    <subcellularLocation>
        <location evidence="1">Cytoplasm</location>
        <location evidence="1">Cytoskeleton</location>
    </subcellularLocation>
</comment>
<dbReference type="FunCoup" id="A0A667YGZ2">
    <property type="interactions" value="28"/>
</dbReference>
<dbReference type="Gene3D" id="3.30.420.210">
    <property type="entry name" value="SEP domain"/>
    <property type="match status" value="1"/>
</dbReference>
<feature type="domain" description="SEP" evidence="10">
    <location>
        <begin position="87"/>
        <end position="151"/>
    </location>
</feature>
<dbReference type="Pfam" id="PF08059">
    <property type="entry name" value="SEP"/>
    <property type="match status" value="1"/>
</dbReference>
<dbReference type="InterPro" id="IPR029071">
    <property type="entry name" value="Ubiquitin-like_domsf"/>
</dbReference>
<accession>A0A667YGZ2</accession>
<reference evidence="11" key="1">
    <citation type="submission" date="2019-06" db="EMBL/GenBank/DDBJ databases">
        <authorList>
            <consortium name="Wellcome Sanger Institute Data Sharing"/>
        </authorList>
    </citation>
    <scope>NUCLEOTIDE SEQUENCE [LARGE SCALE GENOMIC DNA]</scope>
</reference>
<name>A0A667YGZ2_9TELE</name>
<keyword evidence="3" id="KW-0175">Coiled coil</keyword>
<proteinExistence type="predicted"/>
<evidence type="ECO:0000256" key="7">
    <source>
        <dbReference type="ARBA" id="ARBA00073759"/>
    </source>
</evidence>
<dbReference type="Gene3D" id="3.10.20.90">
    <property type="entry name" value="Phosphatidylinositol 3-kinase Catalytic Subunit, Chain A, domain 1"/>
    <property type="match status" value="1"/>
</dbReference>
<dbReference type="AlphaFoldDB" id="A0A667YGZ2"/>
<evidence type="ECO:0000256" key="4">
    <source>
        <dbReference type="ARBA" id="ARBA00023212"/>
    </source>
</evidence>
<evidence type="ECO:0000313" key="11">
    <source>
        <dbReference type="Ensembl" id="ENSMMDP00005029665.1"/>
    </source>
</evidence>
<dbReference type="Proteomes" id="UP000472263">
    <property type="component" value="Chromosome 16"/>
</dbReference>
<comment type="function">
    <text evidence="5">May be involved in the reorganization of actin cytoskeleton mediated by RND1, RND2 and RND3. Promotes RHOA activation mediated by GNA12 and GNA13.</text>
</comment>
<dbReference type="SUPFAM" id="SSF102848">
    <property type="entry name" value="NSFL1 (p97 ATPase) cofactor p47, SEP domain"/>
    <property type="match status" value="1"/>
</dbReference>
<gene>
    <name evidence="11" type="primary">ubxn11</name>
</gene>
<evidence type="ECO:0000256" key="6">
    <source>
        <dbReference type="ARBA" id="ARBA00062345"/>
    </source>
</evidence>
<protein>
    <recommendedName>
        <fullName evidence="7">UBX domain-containing protein 11</fullName>
    </recommendedName>
    <alternativeName>
        <fullName evidence="9">Socius</fullName>
    </alternativeName>
    <alternativeName>
        <fullName evidence="8">UBX domain-containing protein 5</fullName>
    </alternativeName>
</protein>
<dbReference type="PANTHER" id="PTHR23333:SF4">
    <property type="entry name" value="UBX DOMAIN-CONTAINING PROTEIN 11"/>
    <property type="match status" value="1"/>
</dbReference>
<comment type="subunit">
    <text evidence="6">Interacts with GNA12, GNA13, RND1, RND2 and RND3.</text>
</comment>
<evidence type="ECO:0000256" key="3">
    <source>
        <dbReference type="ARBA" id="ARBA00023054"/>
    </source>
</evidence>
<keyword evidence="4" id="KW-0206">Cytoskeleton</keyword>
<dbReference type="GO" id="GO:0043161">
    <property type="term" value="P:proteasome-mediated ubiquitin-dependent protein catabolic process"/>
    <property type="evidence" value="ECO:0007669"/>
    <property type="project" value="TreeGrafter"/>
</dbReference>
<reference evidence="11" key="3">
    <citation type="submission" date="2025-09" db="UniProtKB">
        <authorList>
            <consortium name="Ensembl"/>
        </authorList>
    </citation>
    <scope>IDENTIFICATION</scope>
</reference>
<dbReference type="GeneTree" id="ENSGT00520000055567"/>
<dbReference type="PROSITE" id="PS51399">
    <property type="entry name" value="SEP"/>
    <property type="match status" value="1"/>
</dbReference>
<evidence type="ECO:0000256" key="2">
    <source>
        <dbReference type="ARBA" id="ARBA00022490"/>
    </source>
</evidence>
<dbReference type="GO" id="GO:0043130">
    <property type="term" value="F:ubiquitin binding"/>
    <property type="evidence" value="ECO:0007669"/>
    <property type="project" value="TreeGrafter"/>
</dbReference>
<reference evidence="11" key="2">
    <citation type="submission" date="2025-08" db="UniProtKB">
        <authorList>
            <consortium name="Ensembl"/>
        </authorList>
    </citation>
    <scope>IDENTIFICATION</scope>
</reference>
<evidence type="ECO:0000256" key="9">
    <source>
        <dbReference type="ARBA" id="ARBA00081109"/>
    </source>
</evidence>
<dbReference type="Ensembl" id="ENSMMDT00005030360.1">
    <property type="protein sequence ID" value="ENSMMDP00005029665.1"/>
    <property type="gene ID" value="ENSMMDG00005014099.1"/>
</dbReference>
<dbReference type="InterPro" id="IPR012989">
    <property type="entry name" value="SEP_domain"/>
</dbReference>
<keyword evidence="12" id="KW-1185">Reference proteome</keyword>
<evidence type="ECO:0000256" key="5">
    <source>
        <dbReference type="ARBA" id="ARBA00059434"/>
    </source>
</evidence>
<dbReference type="SUPFAM" id="SSF54236">
    <property type="entry name" value="Ubiquitin-like"/>
    <property type="match status" value="1"/>
</dbReference>
<keyword evidence="2" id="KW-0963">Cytoplasm</keyword>